<comment type="catalytic activity">
    <reaction evidence="1">
        <text>Exolytic cleavage of the (1-&gt;4)-beta-glycosidic linkage between N-acetylmuramic acid (MurNAc) and N-acetylglucosamine (GlcNAc) residues in peptidoglycan, from either the reducing or the non-reducing ends of the peptidoglycan chains, with concomitant formation of a 1,6-anhydrobond in the MurNAc residue.</text>
        <dbReference type="EC" id="4.2.2.n1"/>
    </reaction>
</comment>
<dbReference type="RefSeq" id="WP_106228712.1">
    <property type="nucleotide sequence ID" value="NZ_PVTV01000018.1"/>
</dbReference>
<comment type="caution">
    <text evidence="8">The sequence shown here is derived from an EMBL/GenBank/DDBJ whole genome shotgun (WGS) entry which is preliminary data.</text>
</comment>
<dbReference type="InterPro" id="IPR026044">
    <property type="entry name" value="MltA"/>
</dbReference>
<evidence type="ECO:0000313" key="9">
    <source>
        <dbReference type="Proteomes" id="UP000238308"/>
    </source>
</evidence>
<organism evidence="8 9">
    <name type="scientific">Jezberella montanilacus</name>
    <dbReference type="NCBI Taxonomy" id="323426"/>
    <lineage>
        <taxon>Bacteria</taxon>
        <taxon>Pseudomonadati</taxon>
        <taxon>Pseudomonadota</taxon>
        <taxon>Betaproteobacteria</taxon>
        <taxon>Burkholderiales</taxon>
        <taxon>Alcaligenaceae</taxon>
        <taxon>Jezberella</taxon>
    </lineage>
</organism>
<feature type="signal peptide" evidence="6">
    <location>
        <begin position="1"/>
        <end position="29"/>
    </location>
</feature>
<dbReference type="Gene3D" id="2.40.240.50">
    <property type="entry name" value="Barwin-like endoglucanases"/>
    <property type="match status" value="1"/>
</dbReference>
<feature type="domain" description="Lytic transglycosylase MltA" evidence="7">
    <location>
        <begin position="171"/>
        <end position="330"/>
    </location>
</feature>
<proteinExistence type="predicted"/>
<dbReference type="Proteomes" id="UP000238308">
    <property type="component" value="Unassembled WGS sequence"/>
</dbReference>
<dbReference type="Gene3D" id="2.40.40.10">
    <property type="entry name" value="RlpA-like domain"/>
    <property type="match status" value="1"/>
</dbReference>
<protein>
    <recommendedName>
        <fullName evidence="2">peptidoglycan lytic exotransglycosylase</fullName>
        <ecNumber evidence="2">4.2.2.n1</ecNumber>
    </recommendedName>
    <alternativeName>
        <fullName evidence="5">Murein hydrolase A</fullName>
    </alternativeName>
</protein>
<evidence type="ECO:0000259" key="7">
    <source>
        <dbReference type="SMART" id="SM00925"/>
    </source>
</evidence>
<dbReference type="GO" id="GO:0019867">
    <property type="term" value="C:outer membrane"/>
    <property type="evidence" value="ECO:0007669"/>
    <property type="project" value="InterPro"/>
</dbReference>
<evidence type="ECO:0000313" key="8">
    <source>
        <dbReference type="EMBL" id="PRY96271.1"/>
    </source>
</evidence>
<accession>A0A2T0XBG2</accession>
<keyword evidence="3" id="KW-0456">Lyase</keyword>
<dbReference type="SUPFAM" id="SSF50685">
    <property type="entry name" value="Barwin-like endoglucanases"/>
    <property type="match status" value="1"/>
</dbReference>
<evidence type="ECO:0000256" key="2">
    <source>
        <dbReference type="ARBA" id="ARBA00012587"/>
    </source>
</evidence>
<evidence type="ECO:0000256" key="5">
    <source>
        <dbReference type="ARBA" id="ARBA00030918"/>
    </source>
</evidence>
<keyword evidence="6" id="KW-0732">Signal</keyword>
<dbReference type="Pfam" id="PF03562">
    <property type="entry name" value="MltA"/>
    <property type="match status" value="1"/>
</dbReference>
<dbReference type="InterPro" id="IPR005300">
    <property type="entry name" value="MltA_B"/>
</dbReference>
<dbReference type="CDD" id="cd14485">
    <property type="entry name" value="mltA_like_LT_A"/>
    <property type="match status" value="1"/>
</dbReference>
<dbReference type="InterPro" id="IPR036908">
    <property type="entry name" value="RlpA-like_sf"/>
</dbReference>
<dbReference type="GO" id="GO:0071555">
    <property type="term" value="P:cell wall organization"/>
    <property type="evidence" value="ECO:0007669"/>
    <property type="project" value="UniProtKB-KW"/>
</dbReference>
<dbReference type="GO" id="GO:0009253">
    <property type="term" value="P:peptidoglycan catabolic process"/>
    <property type="evidence" value="ECO:0007669"/>
    <property type="project" value="TreeGrafter"/>
</dbReference>
<dbReference type="EMBL" id="PVTV01000018">
    <property type="protein sequence ID" value="PRY96271.1"/>
    <property type="molecule type" value="Genomic_DNA"/>
</dbReference>
<dbReference type="GO" id="GO:0008933">
    <property type="term" value="F:peptidoglycan lytic transglycosylase activity"/>
    <property type="evidence" value="ECO:0007669"/>
    <property type="project" value="TreeGrafter"/>
</dbReference>
<dbReference type="InterPro" id="IPR010611">
    <property type="entry name" value="3D_dom"/>
</dbReference>
<dbReference type="PIRSF" id="PIRSF019422">
    <property type="entry name" value="MltA"/>
    <property type="match status" value="1"/>
</dbReference>
<dbReference type="CDD" id="cd14668">
    <property type="entry name" value="mlta_B"/>
    <property type="match status" value="1"/>
</dbReference>
<keyword evidence="9" id="KW-1185">Reference proteome</keyword>
<evidence type="ECO:0000256" key="4">
    <source>
        <dbReference type="ARBA" id="ARBA00023316"/>
    </source>
</evidence>
<dbReference type="EC" id="4.2.2.n1" evidence="2"/>
<dbReference type="SMART" id="SM00925">
    <property type="entry name" value="MltA"/>
    <property type="match status" value="1"/>
</dbReference>
<dbReference type="Pfam" id="PF06725">
    <property type="entry name" value="3D"/>
    <property type="match status" value="1"/>
</dbReference>
<dbReference type="GO" id="GO:0004553">
    <property type="term" value="F:hydrolase activity, hydrolyzing O-glycosyl compounds"/>
    <property type="evidence" value="ECO:0007669"/>
    <property type="project" value="InterPro"/>
</dbReference>
<sequence>MSTHIRFSRLACSAALIALLAACSTTTNQVTVNPALPEVVAQADEGPLVVLPLSALPESQARPLAGKYAPVAWSDLPGWASDDLKNVWSIFLRNCRGLVRPTSGNLAGPARAAPRAWQPVCAAAADLSKAPQGENLAAVRTFLQTWLQPWRIQGADGKPAANTVTGYYEPTVKGSRNRGGVYQWPLYTVPTDLLTIDLGKVYPELAGKRVRGKLDGNKVVPYDSRAAFDSKSNKSAAIVWVNDPVDNFFLQVQGSGRVQLTEGPEAGQTLRVAYADHNGHPYVSIGKWLADQGELPLAQTSMQGIREWAKRHPNRVNEMLNANPALVFFKEEVITDPEKGPKGAEGIALTAQRSIAVDTNYAPLGSLAYLATTQPASTQPLNRLVFAQDTGTAIKGAARADFYWGSGDEAGALAGRMKQTGQMWLLWPKAAGAPSAR</sequence>
<dbReference type="PANTHER" id="PTHR30124:SF0">
    <property type="entry name" value="MEMBRANE-BOUND LYTIC MUREIN TRANSGLYCOSYLASE A"/>
    <property type="match status" value="1"/>
</dbReference>
<evidence type="ECO:0000256" key="6">
    <source>
        <dbReference type="SAM" id="SignalP"/>
    </source>
</evidence>
<dbReference type="PANTHER" id="PTHR30124">
    <property type="entry name" value="MEMBRANE-BOUND LYTIC MUREIN TRANSGLYCOSYLASE A"/>
    <property type="match status" value="1"/>
</dbReference>
<evidence type="ECO:0000256" key="1">
    <source>
        <dbReference type="ARBA" id="ARBA00001420"/>
    </source>
</evidence>
<dbReference type="AlphaFoldDB" id="A0A2T0XBG2"/>
<dbReference type="PROSITE" id="PS51257">
    <property type="entry name" value="PROKAR_LIPOPROTEIN"/>
    <property type="match status" value="1"/>
</dbReference>
<name>A0A2T0XBG2_9BURK</name>
<dbReference type="GO" id="GO:0009254">
    <property type="term" value="P:peptidoglycan turnover"/>
    <property type="evidence" value="ECO:0007669"/>
    <property type="project" value="InterPro"/>
</dbReference>
<keyword evidence="4" id="KW-0961">Cell wall biogenesis/degradation</keyword>
<reference evidence="8 9" key="1">
    <citation type="submission" date="2018-03" db="EMBL/GenBank/DDBJ databases">
        <title>Genomic Encyclopedia of Type Strains, Phase III (KMG-III): the genomes of soil and plant-associated and newly described type strains.</title>
        <authorList>
            <person name="Whitman W."/>
        </authorList>
    </citation>
    <scope>NUCLEOTIDE SEQUENCE [LARGE SCALE GENOMIC DNA]</scope>
    <source>
        <strain evidence="8 9">MWH-P2sevCIIIb</strain>
    </source>
</reference>
<gene>
    <name evidence="8" type="ORF">BCM14_2893</name>
</gene>
<dbReference type="OrthoDB" id="9783686at2"/>
<evidence type="ECO:0000256" key="3">
    <source>
        <dbReference type="ARBA" id="ARBA00023239"/>
    </source>
</evidence>
<feature type="chain" id="PRO_5015467381" description="peptidoglycan lytic exotransglycosylase" evidence="6">
    <location>
        <begin position="30"/>
        <end position="437"/>
    </location>
</feature>